<dbReference type="Proteomes" id="UP000811609">
    <property type="component" value="Chromosome 14"/>
</dbReference>
<accession>A0A8T1N9J4</accession>
<protein>
    <submittedName>
        <fullName evidence="1">Uncharacterized protein</fullName>
    </submittedName>
</protein>
<reference evidence="1" key="1">
    <citation type="submission" date="2020-12" db="EMBL/GenBank/DDBJ databases">
        <title>WGS assembly of Carya illinoinensis cv. Pawnee.</title>
        <authorList>
            <person name="Platts A."/>
            <person name="Shu S."/>
            <person name="Wright S."/>
            <person name="Barry K."/>
            <person name="Edger P."/>
            <person name="Pires J.C."/>
            <person name="Schmutz J."/>
        </authorList>
    </citation>
    <scope>NUCLEOTIDE SEQUENCE</scope>
    <source>
        <tissue evidence="1">Leaf</tissue>
    </source>
</reference>
<evidence type="ECO:0000313" key="2">
    <source>
        <dbReference type="Proteomes" id="UP000811609"/>
    </source>
</evidence>
<name>A0A8T1N9J4_CARIL</name>
<keyword evidence="2" id="KW-1185">Reference proteome</keyword>
<sequence length="118" mass="14106">MYKGGRQALFWQVLDLGASTDLQFLKRSEVLKPLIVQTFQFLKFIDSKMRQTGGQQPRPWKRLCIFCFAINFQRYKRRKFLQTPSHPTLIEFVTSADRNFLQVGRQSPFRKQLNFWTI</sequence>
<dbReference type="AlphaFoldDB" id="A0A8T1N9J4"/>
<proteinExistence type="predicted"/>
<comment type="caution">
    <text evidence="1">The sequence shown here is derived from an EMBL/GenBank/DDBJ whole genome shotgun (WGS) entry which is preliminary data.</text>
</comment>
<gene>
    <name evidence="1" type="ORF">CIPAW_14G007500</name>
</gene>
<evidence type="ECO:0000313" key="1">
    <source>
        <dbReference type="EMBL" id="KAG6628339.1"/>
    </source>
</evidence>
<organism evidence="1 2">
    <name type="scientific">Carya illinoinensis</name>
    <name type="common">Pecan</name>
    <dbReference type="NCBI Taxonomy" id="32201"/>
    <lineage>
        <taxon>Eukaryota</taxon>
        <taxon>Viridiplantae</taxon>
        <taxon>Streptophyta</taxon>
        <taxon>Embryophyta</taxon>
        <taxon>Tracheophyta</taxon>
        <taxon>Spermatophyta</taxon>
        <taxon>Magnoliopsida</taxon>
        <taxon>eudicotyledons</taxon>
        <taxon>Gunneridae</taxon>
        <taxon>Pentapetalae</taxon>
        <taxon>rosids</taxon>
        <taxon>fabids</taxon>
        <taxon>Fagales</taxon>
        <taxon>Juglandaceae</taxon>
        <taxon>Carya</taxon>
    </lineage>
</organism>
<dbReference type="EMBL" id="CM031822">
    <property type="protein sequence ID" value="KAG6628339.1"/>
    <property type="molecule type" value="Genomic_DNA"/>
</dbReference>